<evidence type="ECO:0000256" key="1">
    <source>
        <dbReference type="ARBA" id="ARBA00023015"/>
    </source>
</evidence>
<evidence type="ECO:0000256" key="2">
    <source>
        <dbReference type="ARBA" id="ARBA00023125"/>
    </source>
</evidence>
<keyword evidence="1" id="KW-0805">Transcription regulation</keyword>
<dbReference type="GO" id="GO:0005829">
    <property type="term" value="C:cytosol"/>
    <property type="evidence" value="ECO:0007669"/>
    <property type="project" value="TreeGrafter"/>
</dbReference>
<name>A0AB39TX30_9ACTN</name>
<dbReference type="SUPFAM" id="SSF46689">
    <property type="entry name" value="Homeodomain-like"/>
    <property type="match status" value="1"/>
</dbReference>
<dbReference type="Gene3D" id="1.10.10.60">
    <property type="entry name" value="Homeodomain-like"/>
    <property type="match status" value="1"/>
</dbReference>
<feature type="domain" description="HTH araC/xylS-type" evidence="4">
    <location>
        <begin position="234"/>
        <end position="332"/>
    </location>
</feature>
<dbReference type="SMART" id="SM00342">
    <property type="entry name" value="HTH_ARAC"/>
    <property type="match status" value="1"/>
</dbReference>
<dbReference type="PROSITE" id="PS01124">
    <property type="entry name" value="HTH_ARAC_FAMILY_2"/>
    <property type="match status" value="1"/>
</dbReference>
<evidence type="ECO:0000256" key="3">
    <source>
        <dbReference type="ARBA" id="ARBA00023163"/>
    </source>
</evidence>
<dbReference type="Pfam" id="PF12833">
    <property type="entry name" value="HTH_18"/>
    <property type="match status" value="1"/>
</dbReference>
<evidence type="ECO:0000313" key="5">
    <source>
        <dbReference type="EMBL" id="XDQ83660.1"/>
    </source>
</evidence>
<keyword evidence="3" id="KW-0804">Transcription</keyword>
<dbReference type="Pfam" id="PF12625">
    <property type="entry name" value="Arabinose_bd"/>
    <property type="match status" value="1"/>
</dbReference>
<protein>
    <submittedName>
        <fullName evidence="5">AraC family transcriptional regulator ligand-binding domain-containing protein</fullName>
    </submittedName>
</protein>
<evidence type="ECO:0000259" key="4">
    <source>
        <dbReference type="PROSITE" id="PS01124"/>
    </source>
</evidence>
<organism evidence="5">
    <name type="scientific">Streptomyces sp. Y1</name>
    <dbReference type="NCBI Taxonomy" id="3238634"/>
    <lineage>
        <taxon>Bacteria</taxon>
        <taxon>Bacillati</taxon>
        <taxon>Actinomycetota</taxon>
        <taxon>Actinomycetes</taxon>
        <taxon>Kitasatosporales</taxon>
        <taxon>Streptomycetaceae</taxon>
        <taxon>Streptomyces</taxon>
    </lineage>
</organism>
<proteinExistence type="predicted"/>
<dbReference type="PANTHER" id="PTHR47894">
    <property type="entry name" value="HTH-TYPE TRANSCRIPTIONAL REGULATOR GADX"/>
    <property type="match status" value="1"/>
</dbReference>
<gene>
    <name evidence="5" type="ORF">AB2U05_36725</name>
</gene>
<reference evidence="5" key="1">
    <citation type="submission" date="2024-07" db="EMBL/GenBank/DDBJ databases">
        <authorList>
            <person name="Yu S.T."/>
        </authorList>
    </citation>
    <scope>NUCLEOTIDE SEQUENCE</scope>
    <source>
        <strain evidence="5">Y1</strain>
    </source>
</reference>
<dbReference type="InterPro" id="IPR018060">
    <property type="entry name" value="HTH_AraC"/>
</dbReference>
<dbReference type="GO" id="GO:0003700">
    <property type="term" value="F:DNA-binding transcription factor activity"/>
    <property type="evidence" value="ECO:0007669"/>
    <property type="project" value="InterPro"/>
</dbReference>
<dbReference type="InterPro" id="IPR032687">
    <property type="entry name" value="AraC-type_N"/>
</dbReference>
<keyword evidence="2" id="KW-0238">DNA-binding</keyword>
<sequence length="343" mass="37237">MHRDTVPAYLVRLVRDSALRLGIAPQEIALATGLEPAALADDLARVPTAAINRIWELIVVHGGEGIGLLVAGNVPLGSLHAWDYLVTSAPTVAEGLREGARLITALTDPAVSLDVVEEGRRLTLNYNGLPFRDGVDREISVFALATLLQRMQVAGAGSAGPVRVAFAHPAPLRHRHLIDGFGTARIDFDQPTNSIVLLDAGRQAPSADPELARIMRRYVEMGLAAARPAPGWRDTFRAALAEALADDLLSLERVACRLAVSPRTLQRRLSDHGTTWREEIDAVRHEQAAHLLRDTRLPVQSIAARLGYADSRALRRAFQRWTGHTPDTYRKSADLETAATGNG</sequence>
<dbReference type="RefSeq" id="WP_369185739.1">
    <property type="nucleotide sequence ID" value="NZ_CP163445.1"/>
</dbReference>
<dbReference type="InterPro" id="IPR009057">
    <property type="entry name" value="Homeodomain-like_sf"/>
</dbReference>
<accession>A0AB39TX30</accession>
<dbReference type="GO" id="GO:0000976">
    <property type="term" value="F:transcription cis-regulatory region binding"/>
    <property type="evidence" value="ECO:0007669"/>
    <property type="project" value="TreeGrafter"/>
</dbReference>
<dbReference type="PANTHER" id="PTHR47894:SF1">
    <property type="entry name" value="HTH-TYPE TRANSCRIPTIONAL REGULATOR VQSM"/>
    <property type="match status" value="1"/>
</dbReference>
<dbReference type="EMBL" id="CP163445">
    <property type="protein sequence ID" value="XDQ83660.1"/>
    <property type="molecule type" value="Genomic_DNA"/>
</dbReference>
<dbReference type="AlphaFoldDB" id="A0AB39TX30"/>